<keyword evidence="2" id="KW-1185">Reference proteome</keyword>
<dbReference type="Proteomes" id="UP000807342">
    <property type="component" value="Unassembled WGS sequence"/>
</dbReference>
<protein>
    <submittedName>
        <fullName evidence="1">Uncharacterized protein</fullName>
    </submittedName>
</protein>
<dbReference type="EMBL" id="MU151056">
    <property type="protein sequence ID" value="KAF9454097.1"/>
    <property type="molecule type" value="Genomic_DNA"/>
</dbReference>
<reference evidence="1" key="1">
    <citation type="submission" date="2020-11" db="EMBL/GenBank/DDBJ databases">
        <authorList>
            <consortium name="DOE Joint Genome Institute"/>
            <person name="Ahrendt S."/>
            <person name="Riley R."/>
            <person name="Andreopoulos W."/>
            <person name="Labutti K."/>
            <person name="Pangilinan J."/>
            <person name="Ruiz-Duenas F.J."/>
            <person name="Barrasa J.M."/>
            <person name="Sanchez-Garcia M."/>
            <person name="Camarero S."/>
            <person name="Miyauchi S."/>
            <person name="Serrano A."/>
            <person name="Linde D."/>
            <person name="Babiker R."/>
            <person name="Drula E."/>
            <person name="Ayuso-Fernandez I."/>
            <person name="Pacheco R."/>
            <person name="Padilla G."/>
            <person name="Ferreira P."/>
            <person name="Barriuso J."/>
            <person name="Kellner H."/>
            <person name="Castanera R."/>
            <person name="Alfaro M."/>
            <person name="Ramirez L."/>
            <person name="Pisabarro A.G."/>
            <person name="Kuo A."/>
            <person name="Tritt A."/>
            <person name="Lipzen A."/>
            <person name="He G."/>
            <person name="Yan M."/>
            <person name="Ng V."/>
            <person name="Cullen D."/>
            <person name="Martin F."/>
            <person name="Rosso M.-N."/>
            <person name="Henrissat B."/>
            <person name="Hibbett D."/>
            <person name="Martinez A.T."/>
            <person name="Grigoriev I.V."/>
        </authorList>
    </citation>
    <scope>NUCLEOTIDE SEQUENCE</scope>
    <source>
        <strain evidence="1">MF-IS2</strain>
    </source>
</reference>
<evidence type="ECO:0000313" key="2">
    <source>
        <dbReference type="Proteomes" id="UP000807342"/>
    </source>
</evidence>
<name>A0A9P5XM98_9AGAR</name>
<dbReference type="OrthoDB" id="3269666at2759"/>
<dbReference type="AlphaFoldDB" id="A0A9P5XM98"/>
<organism evidence="1 2">
    <name type="scientific">Macrolepiota fuliginosa MF-IS2</name>
    <dbReference type="NCBI Taxonomy" id="1400762"/>
    <lineage>
        <taxon>Eukaryota</taxon>
        <taxon>Fungi</taxon>
        <taxon>Dikarya</taxon>
        <taxon>Basidiomycota</taxon>
        <taxon>Agaricomycotina</taxon>
        <taxon>Agaricomycetes</taxon>
        <taxon>Agaricomycetidae</taxon>
        <taxon>Agaricales</taxon>
        <taxon>Agaricineae</taxon>
        <taxon>Agaricaceae</taxon>
        <taxon>Macrolepiota</taxon>
    </lineage>
</organism>
<comment type="caution">
    <text evidence="1">The sequence shown here is derived from an EMBL/GenBank/DDBJ whole genome shotgun (WGS) entry which is preliminary data.</text>
</comment>
<sequence length="253" mass="26656">MASTIDIFEDPAGEVLESTAGEARADAPNFRAAHQVEVNANLEYQAAGQAASVAKTLGPRYTGEKATSVDKFRNQSENQLENQPEQKLEEAVEEGKRDVASAQAAGSQAIDRVKEVKGITTQGAEGAESAATSAMASAKAAAQNVLGTAGMMPDAQVEDVAAPSAGIPSTSAPLESGSKCYFFNFTYLKSSSNISATIVVIGVTSCPHWCLYRQGAKNSNERFVLEPLTFRVLLDALTCMGVLSFKIWIAIGV</sequence>
<gene>
    <name evidence="1" type="ORF">P691DRAFT_847911</name>
</gene>
<proteinExistence type="predicted"/>
<accession>A0A9P5XM98</accession>
<evidence type="ECO:0000313" key="1">
    <source>
        <dbReference type="EMBL" id="KAF9454097.1"/>
    </source>
</evidence>